<protein>
    <submittedName>
        <fullName evidence="2">Nucleotidyltransferase-like protein</fullName>
    </submittedName>
</protein>
<reference evidence="2 3" key="1">
    <citation type="submission" date="2019-06" db="EMBL/GenBank/DDBJ databases">
        <title>Sequencing the genomes of 1000 actinobacteria strains.</title>
        <authorList>
            <person name="Klenk H.-P."/>
        </authorList>
    </citation>
    <scope>NUCLEOTIDE SEQUENCE [LARGE SCALE GENOMIC DNA]</scope>
    <source>
        <strain evidence="2 3">DSM 44819</strain>
    </source>
</reference>
<name>A0A542XLM3_SALAC</name>
<dbReference type="InterPro" id="IPR002934">
    <property type="entry name" value="Polymerase_NTP_transf_dom"/>
</dbReference>
<dbReference type="Proteomes" id="UP000315983">
    <property type="component" value="Unassembled WGS sequence"/>
</dbReference>
<keyword evidence="2" id="KW-0808">Transferase</keyword>
<dbReference type="Gene3D" id="3.30.460.10">
    <property type="entry name" value="Beta Polymerase, domain 2"/>
    <property type="match status" value="1"/>
</dbReference>
<dbReference type="CDD" id="cd05403">
    <property type="entry name" value="NT_KNTase_like"/>
    <property type="match status" value="1"/>
</dbReference>
<feature type="domain" description="Polymerase nucleotidyl transferase" evidence="1">
    <location>
        <begin position="38"/>
        <end position="74"/>
    </location>
</feature>
<sequence>MVRHRWCQGVRVTLDPVLTQARSREVRSVVDTVVEWAAERAEVRGVLVVGSWARGTARMDSDVDVVVLTGNVHYSAAGVWTGLLGGEMVRSAEWGPLREIRVRRPSGLVVEIGVTPVSWADTDPVDAGTHRVIDDGHRVVHDPAGVLARLSAACEPERRYPGLRP</sequence>
<dbReference type="GO" id="GO:0016779">
    <property type="term" value="F:nucleotidyltransferase activity"/>
    <property type="evidence" value="ECO:0007669"/>
    <property type="project" value="InterPro"/>
</dbReference>
<dbReference type="Pfam" id="PF01909">
    <property type="entry name" value="NTP_transf_2"/>
    <property type="match status" value="1"/>
</dbReference>
<gene>
    <name evidence="2" type="ORF">FB564_1646</name>
</gene>
<accession>A0A542XLM3</accession>
<dbReference type="AlphaFoldDB" id="A0A542XLM3"/>
<evidence type="ECO:0000313" key="3">
    <source>
        <dbReference type="Proteomes" id="UP000315983"/>
    </source>
</evidence>
<dbReference type="EMBL" id="VFOL01000001">
    <property type="protein sequence ID" value="TQL36543.1"/>
    <property type="molecule type" value="Genomic_DNA"/>
</dbReference>
<organism evidence="2 3">
    <name type="scientific">Salinispora arenicola</name>
    <dbReference type="NCBI Taxonomy" id="168697"/>
    <lineage>
        <taxon>Bacteria</taxon>
        <taxon>Bacillati</taxon>
        <taxon>Actinomycetota</taxon>
        <taxon>Actinomycetes</taxon>
        <taxon>Micromonosporales</taxon>
        <taxon>Micromonosporaceae</taxon>
        <taxon>Salinispora</taxon>
    </lineage>
</organism>
<dbReference type="InterPro" id="IPR043519">
    <property type="entry name" value="NT_sf"/>
</dbReference>
<proteinExistence type="predicted"/>
<evidence type="ECO:0000259" key="1">
    <source>
        <dbReference type="Pfam" id="PF01909"/>
    </source>
</evidence>
<comment type="caution">
    <text evidence="2">The sequence shown here is derived from an EMBL/GenBank/DDBJ whole genome shotgun (WGS) entry which is preliminary data.</text>
</comment>
<dbReference type="SUPFAM" id="SSF81301">
    <property type="entry name" value="Nucleotidyltransferase"/>
    <property type="match status" value="1"/>
</dbReference>
<evidence type="ECO:0000313" key="2">
    <source>
        <dbReference type="EMBL" id="TQL36543.1"/>
    </source>
</evidence>